<dbReference type="AlphaFoldDB" id="A0A6C0HNX4"/>
<dbReference type="EMBL" id="MN739993">
    <property type="protein sequence ID" value="QHT81856.1"/>
    <property type="molecule type" value="Genomic_DNA"/>
</dbReference>
<protein>
    <submittedName>
        <fullName evidence="2">Uncharacterized protein</fullName>
    </submittedName>
</protein>
<sequence>MGDPSYIQDMNRFIEELNKVKVNNPNTDDIYGNIVKDFKNTMQDIKVSQRLNDLDDVLNLSELSEKEKREYRRHNQINRYYQKRYERQIVILQKIVAFFCIAILGTLLPDSVRPVFMGVLFAIGFVALFYDLWDVYLRDSRDFEQYDFNFFYTKPREADPNHLVLGENNVKYCE</sequence>
<evidence type="ECO:0000256" key="1">
    <source>
        <dbReference type="SAM" id="Phobius"/>
    </source>
</evidence>
<keyword evidence="1" id="KW-0812">Transmembrane</keyword>
<feature type="transmembrane region" description="Helical" evidence="1">
    <location>
        <begin position="89"/>
        <end position="108"/>
    </location>
</feature>
<organism evidence="2">
    <name type="scientific">viral metagenome</name>
    <dbReference type="NCBI Taxonomy" id="1070528"/>
    <lineage>
        <taxon>unclassified sequences</taxon>
        <taxon>metagenomes</taxon>
        <taxon>organismal metagenomes</taxon>
    </lineage>
</organism>
<keyword evidence="1" id="KW-1133">Transmembrane helix</keyword>
<keyword evidence="1" id="KW-0472">Membrane</keyword>
<name>A0A6C0HNX4_9ZZZZ</name>
<proteinExistence type="predicted"/>
<feature type="transmembrane region" description="Helical" evidence="1">
    <location>
        <begin position="114"/>
        <end position="133"/>
    </location>
</feature>
<reference evidence="2" key="1">
    <citation type="journal article" date="2020" name="Nature">
        <title>Giant virus diversity and host interactions through global metagenomics.</title>
        <authorList>
            <person name="Schulz F."/>
            <person name="Roux S."/>
            <person name="Paez-Espino D."/>
            <person name="Jungbluth S."/>
            <person name="Walsh D.A."/>
            <person name="Denef V.J."/>
            <person name="McMahon K.D."/>
            <person name="Konstantinidis K.T."/>
            <person name="Eloe-Fadrosh E.A."/>
            <person name="Kyrpides N.C."/>
            <person name="Woyke T."/>
        </authorList>
    </citation>
    <scope>NUCLEOTIDE SEQUENCE</scope>
    <source>
        <strain evidence="2">GVMAG-M-3300023184-160</strain>
    </source>
</reference>
<accession>A0A6C0HNX4</accession>
<evidence type="ECO:0000313" key="2">
    <source>
        <dbReference type="EMBL" id="QHT81856.1"/>
    </source>
</evidence>